<keyword evidence="1" id="KW-0805">Transcription regulation</keyword>
<dbReference type="EMBL" id="CP016070">
    <property type="protein sequence ID" value="AOW80739.1"/>
    <property type="molecule type" value="Genomic_DNA"/>
</dbReference>
<proteinExistence type="predicted"/>
<dbReference type="GeneID" id="29829558"/>
<accession>A0A1D8S5V5</accession>
<protein>
    <submittedName>
        <fullName evidence="5">ArsR family transcriptional regulator</fullName>
    </submittedName>
</protein>
<dbReference type="GO" id="GO:0003677">
    <property type="term" value="F:DNA binding"/>
    <property type="evidence" value="ECO:0007669"/>
    <property type="project" value="UniProtKB-KW"/>
</dbReference>
<dbReference type="InterPro" id="IPR036390">
    <property type="entry name" value="WH_DNA-bd_sf"/>
</dbReference>
<dbReference type="Pfam" id="PF01022">
    <property type="entry name" value="HTH_5"/>
    <property type="match status" value="1"/>
</dbReference>
<dbReference type="AlphaFoldDB" id="A0A1D8S5V5"/>
<dbReference type="SMART" id="SM00418">
    <property type="entry name" value="HTH_ARSR"/>
    <property type="match status" value="1"/>
</dbReference>
<evidence type="ECO:0000256" key="1">
    <source>
        <dbReference type="ARBA" id="ARBA00023015"/>
    </source>
</evidence>
<dbReference type="PANTHER" id="PTHR43132">
    <property type="entry name" value="ARSENICAL RESISTANCE OPERON REPRESSOR ARSR-RELATED"/>
    <property type="match status" value="1"/>
</dbReference>
<dbReference type="InterPro" id="IPR001845">
    <property type="entry name" value="HTH_ArsR_DNA-bd_dom"/>
</dbReference>
<keyword evidence="3" id="KW-0804">Transcription</keyword>
<dbReference type="Proteomes" id="UP000185608">
    <property type="component" value="Chromosome"/>
</dbReference>
<dbReference type="CDD" id="cd00090">
    <property type="entry name" value="HTH_ARSR"/>
    <property type="match status" value="1"/>
</dbReference>
<dbReference type="PANTHER" id="PTHR43132:SF2">
    <property type="entry name" value="ARSENICAL RESISTANCE OPERON REPRESSOR ARSR-RELATED"/>
    <property type="match status" value="1"/>
</dbReference>
<evidence type="ECO:0000256" key="3">
    <source>
        <dbReference type="ARBA" id="ARBA00023163"/>
    </source>
</evidence>
<keyword evidence="2" id="KW-0238">DNA-binding</keyword>
<dbReference type="RefSeq" id="WP_070365411.1">
    <property type="nucleotide sequence ID" value="NZ_CP016070.1"/>
</dbReference>
<dbReference type="InterPro" id="IPR011991">
    <property type="entry name" value="ArsR-like_HTH"/>
</dbReference>
<dbReference type="KEGG" id="halh:HTSR_1567"/>
<organism evidence="5 6">
    <name type="scientific">Halodesulfurarchaeum formicicum</name>
    <dbReference type="NCBI Taxonomy" id="1873524"/>
    <lineage>
        <taxon>Archaea</taxon>
        <taxon>Methanobacteriati</taxon>
        <taxon>Methanobacteriota</taxon>
        <taxon>Stenosarchaea group</taxon>
        <taxon>Halobacteria</taxon>
        <taxon>Halobacteriales</taxon>
        <taxon>Halobacteriaceae</taxon>
        <taxon>Halodesulfurarchaeum</taxon>
    </lineage>
</organism>
<gene>
    <name evidence="5" type="ORF">HTSR_1567</name>
</gene>
<evidence type="ECO:0000256" key="2">
    <source>
        <dbReference type="ARBA" id="ARBA00023125"/>
    </source>
</evidence>
<dbReference type="InterPro" id="IPR051011">
    <property type="entry name" value="Metal_resp_trans_reg"/>
</dbReference>
<dbReference type="PRINTS" id="PR00778">
    <property type="entry name" value="HTHARSR"/>
</dbReference>
<dbReference type="InterPro" id="IPR036388">
    <property type="entry name" value="WH-like_DNA-bd_sf"/>
</dbReference>
<reference evidence="5 6" key="1">
    <citation type="submission" date="2016-06" db="EMBL/GenBank/DDBJ databases">
        <title>Discovery of anaerobic lithoheterotrophic haloarchaeon capable of sulfur respiration by hydrogen and formate.</title>
        <authorList>
            <person name="Sorokin D.Y."/>
            <person name="Kublanov I.V."/>
            <person name="Roman P."/>
            <person name="Sinninghe Damste J.S."/>
            <person name="Golyshin P.N."/>
            <person name="Rojo D."/>
            <person name="Ciordia S."/>
            <person name="Mena Md.C."/>
            <person name="Ferrer M."/>
            <person name="Smedile F."/>
            <person name="Messina E."/>
            <person name="La Cono V."/>
            <person name="Yakimov M.M."/>
        </authorList>
    </citation>
    <scope>NUCLEOTIDE SEQUENCE [LARGE SCALE GENOMIC DNA]</scope>
    <source>
        <strain evidence="5 6">HTSR1</strain>
    </source>
</reference>
<dbReference type="PROSITE" id="PS50987">
    <property type="entry name" value="HTH_ARSR_2"/>
    <property type="match status" value="1"/>
</dbReference>
<dbReference type="Gene3D" id="1.10.10.10">
    <property type="entry name" value="Winged helix-like DNA-binding domain superfamily/Winged helix DNA-binding domain"/>
    <property type="match status" value="1"/>
</dbReference>
<name>A0A1D8S5V5_9EURY</name>
<feature type="domain" description="HTH arsR-type" evidence="4">
    <location>
        <begin position="5"/>
        <end position="100"/>
    </location>
</feature>
<evidence type="ECO:0000313" key="6">
    <source>
        <dbReference type="Proteomes" id="UP000185608"/>
    </source>
</evidence>
<evidence type="ECO:0000259" key="4">
    <source>
        <dbReference type="PROSITE" id="PS50987"/>
    </source>
</evidence>
<evidence type="ECO:0000313" key="5">
    <source>
        <dbReference type="EMBL" id="AOW80739.1"/>
    </source>
</evidence>
<sequence>MTELESDEFYEAHAEYCGICANANRLKVLDLLKSGEAYSVSTIEEKTDIPQSTLSQHLKVMRDQGMLTREREGVRNFYSIADERIVDGIEVIQGVIRDQMNE</sequence>
<dbReference type="NCBIfam" id="NF033788">
    <property type="entry name" value="HTH_metalloreg"/>
    <property type="match status" value="1"/>
</dbReference>
<dbReference type="SUPFAM" id="SSF46785">
    <property type="entry name" value="Winged helix' DNA-binding domain"/>
    <property type="match status" value="1"/>
</dbReference>
<dbReference type="GO" id="GO:0003700">
    <property type="term" value="F:DNA-binding transcription factor activity"/>
    <property type="evidence" value="ECO:0007669"/>
    <property type="project" value="InterPro"/>
</dbReference>
<dbReference type="STRING" id="1873524.HSR6_1637"/>